<dbReference type="SMART" id="SM00248">
    <property type="entry name" value="ANK"/>
    <property type="match status" value="4"/>
</dbReference>
<evidence type="ECO:0000313" key="3">
    <source>
        <dbReference type="EMBL" id="AHJ40233.2"/>
    </source>
</evidence>
<evidence type="ECO:0000313" key="4">
    <source>
        <dbReference type="Proteomes" id="UP000240935"/>
    </source>
</evidence>
<dbReference type="Proteomes" id="UP000240935">
    <property type="component" value="Segment"/>
</dbReference>
<dbReference type="PANTHER" id="PTHR44207">
    <property type="entry name" value="SURFACE ANTIGEN BSPA-LIKE-RELATED"/>
    <property type="match status" value="1"/>
</dbReference>
<dbReference type="InterPro" id="IPR002110">
    <property type="entry name" value="Ankyrin_rpt"/>
</dbReference>
<name>W6GWA9_MIMIV</name>
<dbReference type="PROSITE" id="PS50088">
    <property type="entry name" value="ANK_REPEAT"/>
    <property type="match status" value="1"/>
</dbReference>
<dbReference type="SUPFAM" id="SSF48403">
    <property type="entry name" value="Ankyrin repeat"/>
    <property type="match status" value="1"/>
</dbReference>
<dbReference type="PROSITE" id="PS50297">
    <property type="entry name" value="ANK_REP_REGION"/>
    <property type="match status" value="1"/>
</dbReference>
<dbReference type="InterPro" id="IPR036770">
    <property type="entry name" value="Ankyrin_rpt-contain_sf"/>
</dbReference>
<keyword evidence="2" id="KW-0040">ANK repeat</keyword>
<dbReference type="Pfam" id="PF12796">
    <property type="entry name" value="Ank_2"/>
    <property type="match status" value="1"/>
</dbReference>
<sequence length="252" mass="28961">MSGELELFFTNKQFFSLLNCLNIDIKIMDYVYSKGYTVIAKYIDSLKESENELTKKDIFKEVDINKHFIDNCKFGRLSMIKYMVNRGVDITINYNIASRLSVQYGSLEVFEYLDALGFYSETEYESYAYLAAKHGCTNIIHYLVKNYCVGISDYDDLIMRTAAQFGHLELVKYSIDNRANIASYNNYALRFSSQNGHIDVVKYLVSKGADLNAIDRTTLRNIKINGHTNIISYYDTIGISERNSNSSGFYLP</sequence>
<reference evidence="3 4" key="1">
    <citation type="journal article" date="2014" name="Virol. J.">
        <title>Samba virus: a novel mimivirus from a giant rain forest, the Brazilian Amazon.</title>
        <authorList>
            <person name="Campos R.K."/>
            <person name="Boratto P.V."/>
            <person name="Assis F.L."/>
            <person name="Aguiar E.R."/>
            <person name="Silva L.C."/>
            <person name="Albarnaz J.D."/>
            <person name="Dornas F.P."/>
            <person name="Trindade G.S."/>
            <person name="Ferreira P.P."/>
            <person name="Marques J.T."/>
            <person name="Robert C."/>
            <person name="Raoult D."/>
            <person name="Kroon E.G."/>
            <person name="La Scola B."/>
            <person name="Abrahao J.S."/>
        </authorList>
    </citation>
    <scope>NUCLEOTIDE SEQUENCE [LARGE SCALE GENOMIC DNA]</scope>
</reference>
<protein>
    <submittedName>
        <fullName evidence="3">Ankyrin repeat protein</fullName>
    </submittedName>
</protein>
<dbReference type="EMBL" id="KF959826">
    <property type="protein sequence ID" value="AHJ40233.2"/>
    <property type="molecule type" value="Genomic_DNA"/>
</dbReference>
<organism evidence="3 4">
    <name type="scientific">Samba virus</name>
    <dbReference type="NCBI Taxonomy" id="1461100"/>
    <lineage>
        <taxon>Viruses</taxon>
        <taxon>Varidnaviria</taxon>
        <taxon>Bamfordvirae</taxon>
        <taxon>Nucleocytoviricota</taxon>
        <taxon>Megaviricetes</taxon>
        <taxon>Imitervirales</taxon>
        <taxon>Mimiviridae</taxon>
        <taxon>Megamimivirinae</taxon>
        <taxon>Mimivirus</taxon>
        <taxon>Mimivirus bradfordmassiliense</taxon>
    </lineage>
</organism>
<evidence type="ECO:0000256" key="1">
    <source>
        <dbReference type="ARBA" id="ARBA00022737"/>
    </source>
</evidence>
<accession>W6GWA9</accession>
<evidence type="ECO:0000256" key="2">
    <source>
        <dbReference type="ARBA" id="ARBA00023043"/>
    </source>
</evidence>
<keyword evidence="1" id="KW-0677">Repeat</keyword>
<dbReference type="Gene3D" id="1.25.40.20">
    <property type="entry name" value="Ankyrin repeat-containing domain"/>
    <property type="match status" value="1"/>
</dbReference>
<dbReference type="PANTHER" id="PTHR44207:SF2">
    <property type="entry name" value="REPEAT PROTEIN, PUTATIVE-RELATED"/>
    <property type="match status" value="1"/>
</dbReference>
<proteinExistence type="predicted"/>